<dbReference type="EMBL" id="GITU01005455">
    <property type="protein sequence ID" value="MBC1174158.1"/>
    <property type="molecule type" value="Transcribed_RNA"/>
</dbReference>
<protein>
    <submittedName>
        <fullName evidence="10">Putative membrane protein patched/ptch</fullName>
    </submittedName>
</protein>
<feature type="transmembrane region" description="Helical" evidence="8">
    <location>
        <begin position="500"/>
        <end position="520"/>
    </location>
</feature>
<evidence type="ECO:0000256" key="6">
    <source>
        <dbReference type="ARBA" id="ARBA00023180"/>
    </source>
</evidence>
<evidence type="ECO:0000259" key="9">
    <source>
        <dbReference type="PROSITE" id="PS50156"/>
    </source>
</evidence>
<evidence type="ECO:0000256" key="4">
    <source>
        <dbReference type="ARBA" id="ARBA00022989"/>
    </source>
</evidence>
<dbReference type="Pfam" id="PF12349">
    <property type="entry name" value="Sterol-sensing"/>
    <property type="match status" value="1"/>
</dbReference>
<feature type="transmembrane region" description="Helical" evidence="8">
    <location>
        <begin position="6"/>
        <end position="21"/>
    </location>
</feature>
<evidence type="ECO:0000256" key="5">
    <source>
        <dbReference type="ARBA" id="ARBA00023136"/>
    </source>
</evidence>
<feature type="transmembrane region" description="Helical" evidence="8">
    <location>
        <begin position="589"/>
        <end position="612"/>
    </location>
</feature>
<dbReference type="GO" id="GO:0005886">
    <property type="term" value="C:plasma membrane"/>
    <property type="evidence" value="ECO:0007669"/>
    <property type="project" value="TreeGrafter"/>
</dbReference>
<dbReference type="SUPFAM" id="SSF82866">
    <property type="entry name" value="Multidrug efflux transporter AcrB transmembrane domain"/>
    <property type="match status" value="2"/>
</dbReference>
<evidence type="ECO:0000256" key="3">
    <source>
        <dbReference type="ARBA" id="ARBA00022692"/>
    </source>
</evidence>
<name>A0A7G3AQP5_LUTLO</name>
<dbReference type="InterPro" id="IPR053958">
    <property type="entry name" value="HMGCR/SNAP/NPC1-like_SSD"/>
</dbReference>
<feature type="transmembrane region" description="Helical" evidence="8">
    <location>
        <begin position="552"/>
        <end position="577"/>
    </location>
</feature>
<keyword evidence="5 8" id="KW-0472">Membrane</keyword>
<proteinExistence type="inferred from homology"/>
<comment type="similarity">
    <text evidence="2">Belongs to the patched family.</text>
</comment>
<feature type="transmembrane region" description="Helical" evidence="8">
    <location>
        <begin position="63"/>
        <end position="80"/>
    </location>
</feature>
<accession>A0A7G3AQP5</accession>
<evidence type="ECO:0000313" key="10">
    <source>
        <dbReference type="EMBL" id="MBC1174158.1"/>
    </source>
</evidence>
<dbReference type="InterPro" id="IPR000731">
    <property type="entry name" value="SSD"/>
</dbReference>
<feature type="transmembrane region" description="Helical" evidence="8">
    <location>
        <begin position="624"/>
        <end position="650"/>
    </location>
</feature>
<dbReference type="Gene3D" id="1.20.1640.10">
    <property type="entry name" value="Multidrug efflux transporter AcrB transmembrane domain"/>
    <property type="match status" value="2"/>
</dbReference>
<dbReference type="GO" id="GO:0045879">
    <property type="term" value="P:negative regulation of smoothened signaling pathway"/>
    <property type="evidence" value="ECO:0007669"/>
    <property type="project" value="TreeGrafter"/>
</dbReference>
<feature type="transmembrane region" description="Helical" evidence="8">
    <location>
        <begin position="133"/>
        <end position="154"/>
    </location>
</feature>
<feature type="domain" description="SSD" evidence="9">
    <location>
        <begin position="1"/>
        <end position="154"/>
    </location>
</feature>
<evidence type="ECO:0000256" key="2">
    <source>
        <dbReference type="ARBA" id="ARBA00005585"/>
    </source>
</evidence>
<evidence type="ECO:0000256" key="1">
    <source>
        <dbReference type="ARBA" id="ARBA00004141"/>
    </source>
</evidence>
<feature type="region of interest" description="Disordered" evidence="7">
    <location>
        <begin position="693"/>
        <end position="713"/>
    </location>
</feature>
<comment type="subcellular location">
    <subcellularLocation>
        <location evidence="1">Membrane</location>
        <topology evidence="1">Multi-pass membrane protein</topology>
    </subcellularLocation>
</comment>
<evidence type="ECO:0000256" key="8">
    <source>
        <dbReference type="SAM" id="Phobius"/>
    </source>
</evidence>
<dbReference type="GO" id="GO:0005119">
    <property type="term" value="F:smoothened binding"/>
    <property type="evidence" value="ECO:0007669"/>
    <property type="project" value="TreeGrafter"/>
</dbReference>
<reference evidence="10" key="1">
    <citation type="journal article" date="2020" name="BMC">
        <title>Leishmania infection induces a limited differential gene expression in the sand fly midgut.</title>
        <authorList>
            <person name="Coutinho-Abreu I.V."/>
            <person name="Serafim T.D."/>
            <person name="Meneses C."/>
            <person name="Kamhawi S."/>
            <person name="Oliveira F."/>
            <person name="Valenzuela J.G."/>
        </authorList>
    </citation>
    <scope>NUCLEOTIDE SEQUENCE</scope>
    <source>
        <strain evidence="10">Jacobina</strain>
        <tissue evidence="10">Midgut</tissue>
    </source>
</reference>
<feature type="transmembrane region" description="Helical" evidence="8">
    <location>
        <begin position="100"/>
        <end position="121"/>
    </location>
</feature>
<dbReference type="VEuPathDB" id="VectorBase:LLONM1_008479"/>
<dbReference type="PROSITE" id="PS50156">
    <property type="entry name" value="SSD"/>
    <property type="match status" value="1"/>
</dbReference>
<feature type="transmembrane region" description="Helical" evidence="8">
    <location>
        <begin position="222"/>
        <end position="243"/>
    </location>
</feature>
<dbReference type="AlphaFoldDB" id="A0A7G3AQP5"/>
<feature type="transmembrane region" description="Helical" evidence="8">
    <location>
        <begin position="527"/>
        <end position="546"/>
    </location>
</feature>
<keyword evidence="4 8" id="KW-1133">Transmembrane helix</keyword>
<organism evidence="10">
    <name type="scientific">Lutzomyia longipalpis</name>
    <name type="common">Sand fly</name>
    <dbReference type="NCBI Taxonomy" id="7200"/>
    <lineage>
        <taxon>Eukaryota</taxon>
        <taxon>Metazoa</taxon>
        <taxon>Ecdysozoa</taxon>
        <taxon>Arthropoda</taxon>
        <taxon>Hexapoda</taxon>
        <taxon>Insecta</taxon>
        <taxon>Pterygota</taxon>
        <taxon>Neoptera</taxon>
        <taxon>Endopterygota</taxon>
        <taxon>Diptera</taxon>
        <taxon>Nematocera</taxon>
        <taxon>Psychodoidea</taxon>
        <taxon>Psychodidae</taxon>
        <taxon>Lutzomyia</taxon>
        <taxon>Lutzomyia</taxon>
    </lineage>
</organism>
<feature type="transmembrane region" description="Helical" evidence="8">
    <location>
        <begin position="33"/>
        <end position="57"/>
    </location>
</feature>
<dbReference type="GO" id="GO:0097108">
    <property type="term" value="F:hedgehog family protein binding"/>
    <property type="evidence" value="ECO:0007669"/>
    <property type="project" value="TreeGrafter"/>
</dbReference>
<evidence type="ECO:0000256" key="7">
    <source>
        <dbReference type="SAM" id="MobiDB-lite"/>
    </source>
</evidence>
<dbReference type="PANTHER" id="PTHR46022:SF1">
    <property type="entry name" value="PROTEIN PATCHED"/>
    <property type="match status" value="1"/>
</dbReference>
<keyword evidence="3 8" id="KW-0812">Transmembrane</keyword>
<keyword evidence="6" id="KW-0325">Glycoprotein</keyword>
<dbReference type="GO" id="GO:0008158">
    <property type="term" value="F:hedgehog receptor activity"/>
    <property type="evidence" value="ECO:0007669"/>
    <property type="project" value="TreeGrafter"/>
</dbReference>
<sequence>MGLAIGVVTIVVYAGIVLSNFQNPVRSQMGLGIAGVLLVGVSTAAGLGFCALLGISFNAATTQVVPFLALGLGVDHIFLLSHEYAKQTNEEQTAGILKKVGLSVFVSAACTTGSFLAAVLIPVPALRLFCLQAAILMTFNLAAVVIVFPALISLDMRRRRSNRIDLLCCCLPPMPEKTLKQHNKAAAFHAENLTECSLGNFLRFSLVEFVEKCYVPFIMKRVVKSVGMTMFAIALAFGLYGTLKLQDGLELTDLVPKNSEEHKFLNAQEKLFGFYSMFAVTQGDFEYPMNQKLLHDYHEAFVRVSHVRKNDNGGLPDFWLGLFRDWLVDLQKAFDRDYAQGRITQERWFANASDDAILAYKLLVQTGHVDNPIDKSLATQNRLVDHEGIINPKAFYNYLSAWAWNDILAYGASQGNLRPEPREWYHSPSDFELKIPKSAPLTYTQLPFFLHGLHDTTEIKATIMQIREICEKFESRGLPNYPSGIPFTFWEQYMNLRENLTLALGAAIGMAFILVAIVLLSLWGAFLIVFCVIATLVQLLGTMTLLDIKLSAIPAIILVLSIGLSVCFTIHISLAFVTAVGAKDRRIRIALEYALTPVIHGIITTTLAIVMLSTSPIEFIVRHFFLLLLSAVFVGALNSLFFFPIILSLVGPTSEIVPLANPDRISTPSPRPCRRSRKSHKVVTVKDRSFLRDGLSQSKHHPKSAATLEKEPSLTTITEEPQSWQSSASSMHDVGAIPGSAVRNNITLQPEVTVQQEGQEGKVQTVTIRSSLKSQSLDLETIQLISLTDKVESKKLSTPSIVKTEVELVTPSCCSGSSSS</sequence>
<dbReference type="PANTHER" id="PTHR46022">
    <property type="entry name" value="PROTEIN PATCHED"/>
    <property type="match status" value="1"/>
</dbReference>